<keyword evidence="2" id="KW-1185">Reference proteome</keyword>
<dbReference type="SUPFAM" id="SSF75011">
    <property type="entry name" value="3-carboxy-cis,cis-mucoante lactonizing enzyme"/>
    <property type="match status" value="1"/>
</dbReference>
<sequence>MVRQIKTWGLYSLLIAITATALALSLVAHRNASAQSNPSQVKPSFIEFESGQVRPLALSPDGTRLFAVNTPNDTLEIYTVTPTGPVFYARVPVGMEPVAVAAPDSLHVWVVNHLSRSVSIVSLTGVPHVVQSLLVGDEPRDIVFAGSPLKAFITTAHRGQQRTDASLANVAGAGDPQLTVPGIPRADVWVFDPGNLGDEVKGGVPLKILSFFTDTPRALAVSPDGNTVYVAGFNTGNQTTVVNEDRICPFFITGPNAQSDHTCDLDTDPLYAVQQLLGVGSSPIYTGAGGHLGPGADTAGETAPFTSMIVKYNNADQHWEDMLGRRWDSSVPFNLPDTDVFAFDANTLAQTASYAHVGTTLFNMVTNPVSGHLYVSNSDSQNLTRFEGSGFAGNGNYPATSTVEGHIAEMRVTVINGSSVTPIHLNKHINYNTLYTSPGFDTTQYSHSLSMPLDMKVSSDGNTLYVAAFGSSKVGVFNTTALENNSFDPTQISANYISVTGGGPSGLALDENNGFLYVLTRFDDAIKVISLSNNQQLQSLSMPNPEPASIVQGRPFLYTPPPGGNGESSCASCHIFGDKDELAWELGDPTTTMTSDPITALGVQNSTQAAFGMALFGVHGSVNGTGNYNGFHPMKGPMTTQTLRGLVNEGAMHWRGDRSNGVFGIDPTNTTLSFNNFIDAFSSLLGAPPISTAQMLQFTDFQLQVVMPPNPIRNLDNSLTSAQQAGLAFFNGTRKSDGINLGSLGQGLGVVSFTCNQCHADNPAQGQFGTSTDIAFDALTQSFKVPQLRNLYTKVGMFGLPPIKFFSSASSLNMGNQIRGFGFLNDGSTDTIFHFLNGTAFTNNPLLNTGIPDDTTRRNIEQFMLAFDTDLAPIVGQQITLTGTNAADAGPRITLMEQLAGTPFNSEVLGGQTTECDLVANVVQNGTVDGFLYNPASGNFTDASGQALTDASLRALANTDGQEVSFTCVPPGSGARIAYMSLTAAK</sequence>
<name>A0ABW8JLC3_9GAMM</name>
<dbReference type="InterPro" id="IPR015943">
    <property type="entry name" value="WD40/YVTN_repeat-like_dom_sf"/>
</dbReference>
<dbReference type="RefSeq" id="WP_404548783.1">
    <property type="nucleotide sequence ID" value="NZ_JADIKJ010000019.1"/>
</dbReference>
<dbReference type="PANTHER" id="PTHR47197">
    <property type="entry name" value="PROTEIN NIRF"/>
    <property type="match status" value="1"/>
</dbReference>
<accession>A0ABW8JLC3</accession>
<dbReference type="InterPro" id="IPR051200">
    <property type="entry name" value="Host-pathogen_enzymatic-act"/>
</dbReference>
<proteinExistence type="predicted"/>
<dbReference type="Proteomes" id="UP001620461">
    <property type="component" value="Unassembled WGS sequence"/>
</dbReference>
<evidence type="ECO:0000313" key="1">
    <source>
        <dbReference type="EMBL" id="MFK2901890.1"/>
    </source>
</evidence>
<protein>
    <recommendedName>
        <fullName evidence="3">YVTN family beta-propeller protein</fullName>
    </recommendedName>
</protein>
<dbReference type="EMBL" id="JADIKJ010000019">
    <property type="protein sequence ID" value="MFK2901890.1"/>
    <property type="molecule type" value="Genomic_DNA"/>
</dbReference>
<dbReference type="Gene3D" id="2.130.10.10">
    <property type="entry name" value="YVTN repeat-like/Quinoprotein amine dehydrogenase"/>
    <property type="match status" value="2"/>
</dbReference>
<evidence type="ECO:0008006" key="3">
    <source>
        <dbReference type="Google" id="ProtNLM"/>
    </source>
</evidence>
<organism evidence="1 2">
    <name type="scientific">Dyella jejuensis</name>
    <dbReference type="NCBI Taxonomy" id="1432009"/>
    <lineage>
        <taxon>Bacteria</taxon>
        <taxon>Pseudomonadati</taxon>
        <taxon>Pseudomonadota</taxon>
        <taxon>Gammaproteobacteria</taxon>
        <taxon>Lysobacterales</taxon>
        <taxon>Rhodanobacteraceae</taxon>
        <taxon>Dyella</taxon>
    </lineage>
</organism>
<comment type="caution">
    <text evidence="1">The sequence shown here is derived from an EMBL/GenBank/DDBJ whole genome shotgun (WGS) entry which is preliminary data.</text>
</comment>
<evidence type="ECO:0000313" key="2">
    <source>
        <dbReference type="Proteomes" id="UP001620461"/>
    </source>
</evidence>
<dbReference type="SUPFAM" id="SSF50956">
    <property type="entry name" value="Thermostable phytase (3-phytase)"/>
    <property type="match status" value="1"/>
</dbReference>
<reference evidence="1 2" key="1">
    <citation type="submission" date="2020-10" db="EMBL/GenBank/DDBJ databases">
        <title>Phylogeny of dyella-like bacteria.</title>
        <authorList>
            <person name="Fu J."/>
        </authorList>
    </citation>
    <scope>NUCLEOTIDE SEQUENCE [LARGE SCALE GENOMIC DNA]</scope>
    <source>
        <strain evidence="1 2">JP1</strain>
    </source>
</reference>
<dbReference type="PANTHER" id="PTHR47197:SF3">
    <property type="entry name" value="DIHYDRO-HEME D1 DEHYDROGENASE"/>
    <property type="match status" value="1"/>
</dbReference>
<gene>
    <name evidence="1" type="ORF">ISP15_16240</name>
</gene>